<dbReference type="Gene3D" id="2.60.40.10">
    <property type="entry name" value="Immunoglobulins"/>
    <property type="match status" value="1"/>
</dbReference>
<gene>
    <name evidence="3" type="ORF">ASU35_17725</name>
</gene>
<keyword evidence="4" id="KW-1185">Reference proteome</keyword>
<accession>A0A0V8QH64</accession>
<dbReference type="Proteomes" id="UP000054874">
    <property type="component" value="Unassembled WGS sequence"/>
</dbReference>
<organism evidence="3 4">
    <name type="scientific">Acetivibrio ethanolgignens</name>
    <dbReference type="NCBI Taxonomy" id="290052"/>
    <lineage>
        <taxon>Bacteria</taxon>
        <taxon>Bacillati</taxon>
        <taxon>Bacillota</taxon>
        <taxon>Clostridia</taxon>
        <taxon>Eubacteriales</taxon>
        <taxon>Oscillospiraceae</taxon>
        <taxon>Acetivibrio</taxon>
    </lineage>
</organism>
<dbReference type="InterPro" id="IPR014756">
    <property type="entry name" value="Ig_E-set"/>
</dbReference>
<evidence type="ECO:0000259" key="2">
    <source>
        <dbReference type="Pfam" id="PF16561"/>
    </source>
</evidence>
<feature type="domain" description="AMP-activated protein kinase glycogen-binding" evidence="2">
    <location>
        <begin position="27"/>
        <end position="62"/>
    </location>
</feature>
<keyword evidence="1" id="KW-0136">Cellulose degradation</keyword>
<evidence type="ECO:0000313" key="3">
    <source>
        <dbReference type="EMBL" id="KSV59905.1"/>
    </source>
</evidence>
<dbReference type="EMBL" id="LNAM01000069">
    <property type="protein sequence ID" value="KSV59905.1"/>
    <property type="molecule type" value="Genomic_DNA"/>
</dbReference>
<reference evidence="3 4" key="1">
    <citation type="submission" date="2015-11" db="EMBL/GenBank/DDBJ databases">
        <title>Butyribacter intestini gen. nov., sp. nov., a butyric acid-producing bacterium of the family Lachnospiraceae isolated from the human faeces.</title>
        <authorList>
            <person name="Zou Y."/>
            <person name="Xue W."/>
            <person name="Luo G."/>
            <person name="Lv M."/>
        </authorList>
    </citation>
    <scope>NUCLEOTIDE SEQUENCE [LARGE SCALE GENOMIC DNA]</scope>
    <source>
        <strain evidence="3 4">ACET-33324</strain>
    </source>
</reference>
<dbReference type="InterPro" id="IPR032640">
    <property type="entry name" value="AMPK1_CBM"/>
</dbReference>
<dbReference type="AlphaFoldDB" id="A0A0V8QH64"/>
<dbReference type="GO" id="GO:0030245">
    <property type="term" value="P:cellulose catabolic process"/>
    <property type="evidence" value="ECO:0007669"/>
    <property type="project" value="UniProtKB-KW"/>
</dbReference>
<dbReference type="InterPro" id="IPR013783">
    <property type="entry name" value="Ig-like_fold"/>
</dbReference>
<dbReference type="Pfam" id="PF16561">
    <property type="entry name" value="AMPK1_CBM"/>
    <property type="match status" value="1"/>
</dbReference>
<keyword evidence="1" id="KW-0624">Polysaccharide degradation</keyword>
<keyword evidence="1" id="KW-0119">Carbohydrate metabolism</keyword>
<protein>
    <recommendedName>
        <fullName evidence="2">AMP-activated protein kinase glycogen-binding domain-containing protein</fullName>
    </recommendedName>
</protein>
<proteinExistence type="predicted"/>
<sequence length="89" mass="10745">MNVELWYEKDVYYEPQEISLLYENGETKQMDRQEERFYCELDLPPGEYRYRFLIDGELELTKYDLCHHASETAPSVQKRLFSGKEIGRL</sequence>
<dbReference type="SUPFAM" id="SSF81296">
    <property type="entry name" value="E set domains"/>
    <property type="match status" value="1"/>
</dbReference>
<evidence type="ECO:0000313" key="4">
    <source>
        <dbReference type="Proteomes" id="UP000054874"/>
    </source>
</evidence>
<evidence type="ECO:0000256" key="1">
    <source>
        <dbReference type="ARBA" id="ARBA00023001"/>
    </source>
</evidence>
<name>A0A0V8QH64_9FIRM</name>
<comment type="caution">
    <text evidence="3">The sequence shown here is derived from an EMBL/GenBank/DDBJ whole genome shotgun (WGS) entry which is preliminary data.</text>
</comment>